<evidence type="ECO:0000256" key="5">
    <source>
        <dbReference type="ARBA" id="ARBA00022692"/>
    </source>
</evidence>
<comment type="similarity">
    <text evidence="2">Belongs to the binding-protein-dependent transport system permease family. HisMQ subfamily.</text>
</comment>
<feature type="transmembrane region" description="Helical" evidence="8">
    <location>
        <begin position="346"/>
        <end position="367"/>
    </location>
</feature>
<dbReference type="GO" id="GO:0022857">
    <property type="term" value="F:transmembrane transporter activity"/>
    <property type="evidence" value="ECO:0007669"/>
    <property type="project" value="InterPro"/>
</dbReference>
<dbReference type="Pfam" id="PF00528">
    <property type="entry name" value="BPD_transp_1"/>
    <property type="match status" value="1"/>
</dbReference>
<comment type="caution">
    <text evidence="10">The sequence shown here is derived from an EMBL/GenBank/DDBJ whole genome shotgun (WGS) entry which is preliminary data.</text>
</comment>
<reference evidence="10 11" key="1">
    <citation type="submission" date="2018-08" db="EMBL/GenBank/DDBJ databases">
        <title>Paraburkholderia sp. DHOM06 isolated from forest soil.</title>
        <authorList>
            <person name="Gao Z.-H."/>
            <person name="Qiu L.-H."/>
        </authorList>
    </citation>
    <scope>NUCLEOTIDE SEQUENCE [LARGE SCALE GENOMIC DNA]</scope>
    <source>
        <strain evidence="10 11">DHOM06</strain>
    </source>
</reference>
<dbReference type="PROSITE" id="PS50928">
    <property type="entry name" value="ABC_TM1"/>
    <property type="match status" value="1"/>
</dbReference>
<keyword evidence="6 8" id="KW-1133">Transmembrane helix</keyword>
<protein>
    <submittedName>
        <fullName evidence="10">Amino acid ABC transporter permease</fullName>
    </submittedName>
</protein>
<keyword evidence="4" id="KW-1003">Cell membrane</keyword>
<feature type="transmembrane region" description="Helical" evidence="8">
    <location>
        <begin position="68"/>
        <end position="90"/>
    </location>
</feature>
<evidence type="ECO:0000256" key="4">
    <source>
        <dbReference type="ARBA" id="ARBA00022475"/>
    </source>
</evidence>
<feature type="transmembrane region" description="Helical" evidence="8">
    <location>
        <begin position="149"/>
        <end position="167"/>
    </location>
</feature>
<evidence type="ECO:0000256" key="1">
    <source>
        <dbReference type="ARBA" id="ARBA00004429"/>
    </source>
</evidence>
<sequence length="379" mass="40712">MMATTIGRWTRYNLFATPASALLSLVSIPFTAYVAYLAARWVFTVAQWSVVFDNLTVLLVGTFPHDQMWRALLACGVLCALVGITLGVVLTSRRWRGSAVIAAALAILSAVAFGVHMHWIAGTAGYGAIFLAARAATVHWPQLGRGIGVLWAIGLGAICALLAPAGVDHWGGLLVSVLVTAIATLLSLPLGIALAFGRNSRFASLRLACAGYIELVRSVPLICIVYWLWIIVPLVFPPQAYISDLARGVAGFVFFYAAYAAEYVRGGIQGVAKGQVEAAQSLGFSKRDECFIVVLPQALKAVIPALVGNVLDLFNNVPALFIIGLTDFLKSGQLILSNPQYSAHQYEVYCFLFAAYLAIGSLISYVARRIERKMGQGAR</sequence>
<dbReference type="GO" id="GO:0043190">
    <property type="term" value="C:ATP-binding cassette (ABC) transporter complex"/>
    <property type="evidence" value="ECO:0007669"/>
    <property type="project" value="InterPro"/>
</dbReference>
<feature type="domain" description="ABC transmembrane type-1" evidence="9">
    <location>
        <begin position="173"/>
        <end position="367"/>
    </location>
</feature>
<dbReference type="GO" id="GO:0006865">
    <property type="term" value="P:amino acid transport"/>
    <property type="evidence" value="ECO:0007669"/>
    <property type="project" value="TreeGrafter"/>
</dbReference>
<comment type="subcellular location">
    <subcellularLocation>
        <location evidence="1">Cell inner membrane</location>
        <topology evidence="1">Multi-pass membrane protein</topology>
    </subcellularLocation>
    <subcellularLocation>
        <location evidence="8">Cell membrane</location>
        <topology evidence="8">Multi-pass membrane protein</topology>
    </subcellularLocation>
</comment>
<dbReference type="CDD" id="cd06261">
    <property type="entry name" value="TM_PBP2"/>
    <property type="match status" value="1"/>
</dbReference>
<feature type="transmembrane region" description="Helical" evidence="8">
    <location>
        <begin position="12"/>
        <end position="39"/>
    </location>
</feature>
<accession>A0A3D8JWG9</accession>
<dbReference type="PANTHER" id="PTHR30614">
    <property type="entry name" value="MEMBRANE COMPONENT OF AMINO ACID ABC TRANSPORTER"/>
    <property type="match status" value="1"/>
</dbReference>
<evidence type="ECO:0000256" key="8">
    <source>
        <dbReference type="RuleBase" id="RU363032"/>
    </source>
</evidence>
<organism evidence="10 11">
    <name type="scientific">Trinickia dinghuensis</name>
    <dbReference type="NCBI Taxonomy" id="2291023"/>
    <lineage>
        <taxon>Bacteria</taxon>
        <taxon>Pseudomonadati</taxon>
        <taxon>Pseudomonadota</taxon>
        <taxon>Betaproteobacteria</taxon>
        <taxon>Burkholderiales</taxon>
        <taxon>Burkholderiaceae</taxon>
        <taxon>Trinickia</taxon>
    </lineage>
</organism>
<dbReference type="AlphaFoldDB" id="A0A3D8JWG9"/>
<dbReference type="Gene3D" id="1.10.3720.10">
    <property type="entry name" value="MetI-like"/>
    <property type="match status" value="1"/>
</dbReference>
<dbReference type="InterPro" id="IPR035906">
    <property type="entry name" value="MetI-like_sf"/>
</dbReference>
<dbReference type="InterPro" id="IPR000515">
    <property type="entry name" value="MetI-like"/>
</dbReference>
<evidence type="ECO:0000259" key="9">
    <source>
        <dbReference type="PROSITE" id="PS50928"/>
    </source>
</evidence>
<dbReference type="SUPFAM" id="SSF161098">
    <property type="entry name" value="MetI-like"/>
    <property type="match status" value="1"/>
</dbReference>
<evidence type="ECO:0000313" key="11">
    <source>
        <dbReference type="Proteomes" id="UP000256838"/>
    </source>
</evidence>
<keyword evidence="3 8" id="KW-0813">Transport</keyword>
<evidence type="ECO:0000256" key="7">
    <source>
        <dbReference type="ARBA" id="ARBA00023136"/>
    </source>
</evidence>
<keyword evidence="11" id="KW-1185">Reference proteome</keyword>
<feature type="transmembrane region" description="Helical" evidence="8">
    <location>
        <begin position="173"/>
        <end position="197"/>
    </location>
</feature>
<dbReference type="OrthoDB" id="9771188at2"/>
<evidence type="ECO:0000256" key="2">
    <source>
        <dbReference type="ARBA" id="ARBA00010072"/>
    </source>
</evidence>
<dbReference type="InterPro" id="IPR010065">
    <property type="entry name" value="AA_ABC_transptr_permease_3TM"/>
</dbReference>
<dbReference type="EMBL" id="QRGA01000010">
    <property type="protein sequence ID" value="RDU97210.1"/>
    <property type="molecule type" value="Genomic_DNA"/>
</dbReference>
<keyword evidence="7 8" id="KW-0472">Membrane</keyword>
<dbReference type="Proteomes" id="UP000256838">
    <property type="component" value="Unassembled WGS sequence"/>
</dbReference>
<dbReference type="PANTHER" id="PTHR30614:SF41">
    <property type="entry name" value="INNER MEMBRANE AMINO-ACID ABC TRANSPORTER PERMEASE PROTEIN YHDY"/>
    <property type="match status" value="1"/>
</dbReference>
<feature type="transmembrane region" description="Helical" evidence="8">
    <location>
        <begin position="97"/>
        <end position="113"/>
    </location>
</feature>
<proteinExistence type="inferred from homology"/>
<keyword evidence="5 8" id="KW-0812">Transmembrane</keyword>
<evidence type="ECO:0000256" key="6">
    <source>
        <dbReference type="ARBA" id="ARBA00022989"/>
    </source>
</evidence>
<dbReference type="InterPro" id="IPR043429">
    <property type="entry name" value="ArtM/GltK/GlnP/TcyL/YhdX-like"/>
</dbReference>
<name>A0A3D8JWG9_9BURK</name>
<feature type="transmembrane region" description="Helical" evidence="8">
    <location>
        <begin position="119"/>
        <end position="137"/>
    </location>
</feature>
<feature type="transmembrane region" description="Helical" evidence="8">
    <location>
        <begin position="218"/>
        <end position="236"/>
    </location>
</feature>
<evidence type="ECO:0000256" key="3">
    <source>
        <dbReference type="ARBA" id="ARBA00022448"/>
    </source>
</evidence>
<gene>
    <name evidence="10" type="ORF">DWV00_18295</name>
</gene>
<dbReference type="NCBIfam" id="TIGR01726">
    <property type="entry name" value="HEQRo_perm_3TM"/>
    <property type="match status" value="1"/>
</dbReference>
<evidence type="ECO:0000313" key="10">
    <source>
        <dbReference type="EMBL" id="RDU97210.1"/>
    </source>
</evidence>